<organism evidence="5 6">
    <name type="scientific">Plebeiibacterium sediminum</name>
    <dbReference type="NCBI Taxonomy" id="2992112"/>
    <lineage>
        <taxon>Bacteria</taxon>
        <taxon>Pseudomonadati</taxon>
        <taxon>Bacteroidota</taxon>
        <taxon>Bacteroidia</taxon>
        <taxon>Marinilabiliales</taxon>
        <taxon>Marinilabiliaceae</taxon>
        <taxon>Plebeiibacterium</taxon>
    </lineage>
</organism>
<gene>
    <name evidence="5" type="ORF">OM075_07375</name>
</gene>
<keyword evidence="5" id="KW-0378">Hydrolase</keyword>
<reference evidence="5" key="1">
    <citation type="submission" date="2022-10" db="EMBL/GenBank/DDBJ databases">
        <authorList>
            <person name="Yu W.X."/>
        </authorList>
    </citation>
    <scope>NUCLEOTIDE SEQUENCE</scope>
    <source>
        <strain evidence="5">AAT</strain>
    </source>
</reference>
<sequence length="1197" mass="137356">MTFKPLKLILFILLVCSFSLKLLGQNNPKADDEAVIISGNMRFTILTPEMIRIEWNDAKQFEDRASFIMVNRKMPVPKYSTKVKDGYLYISTEKLDLKYKEGTYPLTNPASPENLSISFKVNGSLTHWYPGKKDPLNLKGTTRTLDNAKGDSMRGAMENGILSRSGWVVIDEAQTNGDTSKSLLFENQGGAFDWVAERSLGNNIDWYFMGYGHEYKKALADYTKVAGKIPMPPLYSFGYWYSKYERYTEDDFKEIVNEIHKRDIPMDVMVVDMDWHYAGHEKDGGRGGWTGWTWNKSLFPDPQEFLNWLHDKNLNVTLNLHPADGVAPHEDHFEELADDLNLPKDQTIKWNIENENFYQKFFKNILYPQEEMGVDFWWLDWQQWPLTPGVKDLGNTFWLNHVFYNDMKTNRPDRRPMIFHRWGGMGNHRYQIGFSGDAWATFPSLAFQVYYNSTASNVAYGYWSHDLGGHIQPGDNNPELYLRWIQFGIFSPITRTHATNAAHIERRIWKYPNYELMKDAIKFRYTMIPYIYTYSRKAYDTGISLCRPLYYDSPEENEAYKQETTYMFGDEILVSPIVTASEFTNGTALKNIWLPEGKWLEAETGTVLEGNHKYLRSFAQSEIPFFYKEGAIIPKYPDVKHLKERPDTLIIDFIPGSAGSFSYYEDNGDNDEYKEGKYTTTPITQITNSKQGVYTIHPRKGSFEHMPDARHYKLELLSKLPAKQVIVNGKKYSYATQPQVGYWSYDSKQLAIVINTPSISCDTKIEIKVDFDENQAASEQLLSGKMGQMKRLQQCNDSLTQKLNNKIPALFTKLVETSKRIATNPENTLQALRFFENNLEASFNQLLEIENAPVREINEWKNFILESKNTKKQSDFGGSEKNEAMGYNVDGTKLWITGPAVPGETAILTEDPAQVAGFFRYHGKLQTGEFKIINTPTIQADTKYYVPVMLDENAIGNSGMKLTENADLPGWKVTIADDYYKLKINAKAETLNGEIFVAREDLYIVGGATQVGWNSDKAIRLRKDLNNPNLFIFSGVLKNSDSGEERNSFKLLGQNDWGPVSFHPAVQHESILGSKYIYENLPGDHKWTIHPSKQGHYVIKVDLFQETIEAYYSLQDPNEKDNDIQYSISTKKGKVLICADESIVFDSACLKDSESNQLALKKNPKTKFSIGKKLQPGEYYLELSINDKLQTEKVIIE</sequence>
<evidence type="ECO:0000256" key="1">
    <source>
        <dbReference type="ARBA" id="ARBA00007806"/>
    </source>
</evidence>
<accession>A0AAE3M2Y8</accession>
<protein>
    <submittedName>
        <fullName evidence="5">Glycoside hydrolase family 31 protein</fullName>
    </submittedName>
</protein>
<evidence type="ECO:0000313" key="5">
    <source>
        <dbReference type="EMBL" id="MCW3786281.1"/>
    </source>
</evidence>
<dbReference type="SUPFAM" id="SSF51011">
    <property type="entry name" value="Glycosyl hydrolase domain"/>
    <property type="match status" value="1"/>
</dbReference>
<dbReference type="AlphaFoldDB" id="A0AAE3M2Y8"/>
<dbReference type="Gene3D" id="3.20.20.80">
    <property type="entry name" value="Glycosidases"/>
    <property type="match status" value="1"/>
</dbReference>
<dbReference type="EMBL" id="JAPDPJ010000012">
    <property type="protein sequence ID" value="MCW3786281.1"/>
    <property type="molecule type" value="Genomic_DNA"/>
</dbReference>
<dbReference type="Pfam" id="PF21365">
    <property type="entry name" value="Glyco_hydro_31_3rd"/>
    <property type="match status" value="1"/>
</dbReference>
<evidence type="ECO:0000259" key="3">
    <source>
        <dbReference type="Pfam" id="PF17137"/>
    </source>
</evidence>
<dbReference type="InterPro" id="IPR013780">
    <property type="entry name" value="Glyco_hydro_b"/>
</dbReference>
<evidence type="ECO:0000259" key="4">
    <source>
        <dbReference type="Pfam" id="PF21365"/>
    </source>
</evidence>
<dbReference type="Gene3D" id="2.60.40.1180">
    <property type="entry name" value="Golgi alpha-mannosidase II"/>
    <property type="match status" value="1"/>
</dbReference>
<proteinExistence type="inferred from homology"/>
<dbReference type="Gene3D" id="2.60.40.3620">
    <property type="match status" value="1"/>
</dbReference>
<name>A0AAE3M2Y8_9BACT</name>
<feature type="domain" description="Glycosyl hydrolase family 31 C-terminal" evidence="4">
    <location>
        <begin position="542"/>
        <end position="633"/>
    </location>
</feature>
<dbReference type="PANTHER" id="PTHR43863:SF2">
    <property type="entry name" value="MALTASE-GLUCOAMYLASE"/>
    <property type="match status" value="1"/>
</dbReference>
<dbReference type="RefSeq" id="WP_301189847.1">
    <property type="nucleotide sequence ID" value="NZ_JAPDPJ010000012.1"/>
</dbReference>
<dbReference type="InterPro" id="IPR048395">
    <property type="entry name" value="Glyco_hydro_31_C"/>
</dbReference>
<dbReference type="Pfam" id="PF17137">
    <property type="entry name" value="DUF5110"/>
    <property type="match status" value="1"/>
</dbReference>
<comment type="similarity">
    <text evidence="1">Belongs to the glycosyl hydrolase 31 family.</text>
</comment>
<dbReference type="InterPro" id="IPR033403">
    <property type="entry name" value="DUF5110"/>
</dbReference>
<dbReference type="GO" id="GO:0004553">
    <property type="term" value="F:hydrolase activity, hydrolyzing O-glycosyl compounds"/>
    <property type="evidence" value="ECO:0007669"/>
    <property type="project" value="InterPro"/>
</dbReference>
<dbReference type="InterPro" id="IPR051816">
    <property type="entry name" value="Glycosyl_Hydrolase_31"/>
</dbReference>
<dbReference type="GO" id="GO:0005975">
    <property type="term" value="P:carbohydrate metabolic process"/>
    <property type="evidence" value="ECO:0007669"/>
    <property type="project" value="InterPro"/>
</dbReference>
<comment type="caution">
    <text evidence="5">The sequence shown here is derived from an EMBL/GenBank/DDBJ whole genome shotgun (WGS) entry which is preliminary data.</text>
</comment>
<feature type="domain" description="DUF5110" evidence="3">
    <location>
        <begin position="649"/>
        <end position="717"/>
    </location>
</feature>
<evidence type="ECO:0000313" key="6">
    <source>
        <dbReference type="Proteomes" id="UP001209229"/>
    </source>
</evidence>
<dbReference type="SUPFAM" id="SSF51445">
    <property type="entry name" value="(Trans)glycosidases"/>
    <property type="match status" value="1"/>
</dbReference>
<dbReference type="InterPro" id="IPR000322">
    <property type="entry name" value="Glyco_hydro_31_TIM"/>
</dbReference>
<dbReference type="PANTHER" id="PTHR43863">
    <property type="entry name" value="HYDROLASE, PUTATIVE (AFU_ORTHOLOGUE AFUA_1G03140)-RELATED"/>
    <property type="match status" value="1"/>
</dbReference>
<keyword evidence="6" id="KW-1185">Reference proteome</keyword>
<dbReference type="CDD" id="cd06595">
    <property type="entry name" value="GH31_u1"/>
    <property type="match status" value="1"/>
</dbReference>
<evidence type="ECO:0000259" key="2">
    <source>
        <dbReference type="Pfam" id="PF01055"/>
    </source>
</evidence>
<dbReference type="Proteomes" id="UP001209229">
    <property type="component" value="Unassembled WGS sequence"/>
</dbReference>
<feature type="domain" description="Glycoside hydrolase family 31 TIM barrel" evidence="2">
    <location>
        <begin position="230"/>
        <end position="533"/>
    </location>
</feature>
<dbReference type="Pfam" id="PF01055">
    <property type="entry name" value="Glyco_hydro_31_2nd"/>
    <property type="match status" value="1"/>
</dbReference>
<dbReference type="InterPro" id="IPR017853">
    <property type="entry name" value="GH"/>
</dbReference>